<dbReference type="PANTHER" id="PTHR30600">
    <property type="entry name" value="CYTOCHROME C PEROXIDASE-RELATED"/>
    <property type="match status" value="1"/>
</dbReference>
<dbReference type="GO" id="GO:0009055">
    <property type="term" value="F:electron transfer activity"/>
    <property type="evidence" value="ECO:0007669"/>
    <property type="project" value="InterPro"/>
</dbReference>
<feature type="domain" description="Cytochrome c" evidence="8">
    <location>
        <begin position="286"/>
        <end position="442"/>
    </location>
</feature>
<evidence type="ECO:0000256" key="6">
    <source>
        <dbReference type="ARBA" id="ARBA00023004"/>
    </source>
</evidence>
<keyword evidence="3 7" id="KW-0479">Metal-binding</keyword>
<evidence type="ECO:0000256" key="2">
    <source>
        <dbReference type="ARBA" id="ARBA00022617"/>
    </source>
</evidence>
<name>A0A518EVA1_9BACT</name>
<dbReference type="EMBL" id="CP036434">
    <property type="protein sequence ID" value="QDV08017.1"/>
    <property type="molecule type" value="Genomic_DNA"/>
</dbReference>
<accession>A0A518EVA1</accession>
<dbReference type="PROSITE" id="PS51007">
    <property type="entry name" value="CYTC"/>
    <property type="match status" value="2"/>
</dbReference>
<dbReference type="OrthoDB" id="9772811at2"/>
<evidence type="ECO:0000313" key="10">
    <source>
        <dbReference type="Proteomes" id="UP000320390"/>
    </source>
</evidence>
<evidence type="ECO:0000256" key="5">
    <source>
        <dbReference type="ARBA" id="ARBA00023002"/>
    </source>
</evidence>
<dbReference type="InterPro" id="IPR051395">
    <property type="entry name" value="Cytochrome_c_Peroxidase/MauG"/>
</dbReference>
<evidence type="ECO:0000259" key="8">
    <source>
        <dbReference type="PROSITE" id="PS51007"/>
    </source>
</evidence>
<protein>
    <submittedName>
        <fullName evidence="9">Cytochrome c551 peroxidase</fullName>
        <ecNumber evidence="9">1.11.1.5</ecNumber>
    </submittedName>
</protein>
<dbReference type="InterPro" id="IPR009056">
    <property type="entry name" value="Cyt_c-like_dom"/>
</dbReference>
<dbReference type="InterPro" id="IPR036909">
    <property type="entry name" value="Cyt_c-like_dom_sf"/>
</dbReference>
<dbReference type="GO" id="GO:0004130">
    <property type="term" value="F:cytochrome-c peroxidase activity"/>
    <property type="evidence" value="ECO:0007669"/>
    <property type="project" value="UniProtKB-EC"/>
</dbReference>
<reference evidence="9 10" key="1">
    <citation type="submission" date="2019-02" db="EMBL/GenBank/DDBJ databases">
        <title>Deep-cultivation of Planctomycetes and their phenomic and genomic characterization uncovers novel biology.</title>
        <authorList>
            <person name="Wiegand S."/>
            <person name="Jogler M."/>
            <person name="Boedeker C."/>
            <person name="Pinto D."/>
            <person name="Vollmers J."/>
            <person name="Rivas-Marin E."/>
            <person name="Kohn T."/>
            <person name="Peeters S.H."/>
            <person name="Heuer A."/>
            <person name="Rast P."/>
            <person name="Oberbeckmann S."/>
            <person name="Bunk B."/>
            <person name="Jeske O."/>
            <person name="Meyerdierks A."/>
            <person name="Storesund J.E."/>
            <person name="Kallscheuer N."/>
            <person name="Luecker S."/>
            <person name="Lage O.M."/>
            <person name="Pohl T."/>
            <person name="Merkel B.J."/>
            <person name="Hornburger P."/>
            <person name="Mueller R.-W."/>
            <person name="Bruemmer F."/>
            <person name="Labrenz M."/>
            <person name="Spormann A.M."/>
            <person name="Op den Camp H."/>
            <person name="Overmann J."/>
            <person name="Amann R."/>
            <person name="Jetten M.S.M."/>
            <person name="Mascher T."/>
            <person name="Medema M.H."/>
            <person name="Devos D.P."/>
            <person name="Kaster A.-K."/>
            <person name="Ovreas L."/>
            <person name="Rohde M."/>
            <person name="Galperin M.Y."/>
            <person name="Jogler C."/>
        </authorList>
    </citation>
    <scope>NUCLEOTIDE SEQUENCE [LARGE SCALE GENOMIC DNA]</scope>
    <source>
        <strain evidence="9 10">Poly30</strain>
    </source>
</reference>
<feature type="domain" description="Cytochrome c" evidence="8">
    <location>
        <begin position="70"/>
        <end position="219"/>
    </location>
</feature>
<organism evidence="9 10">
    <name type="scientific">Saltatorellus ferox</name>
    <dbReference type="NCBI Taxonomy" id="2528018"/>
    <lineage>
        <taxon>Bacteria</taxon>
        <taxon>Pseudomonadati</taxon>
        <taxon>Planctomycetota</taxon>
        <taxon>Planctomycetia</taxon>
        <taxon>Planctomycetia incertae sedis</taxon>
        <taxon>Saltatorellus</taxon>
    </lineage>
</organism>
<dbReference type="PANTHER" id="PTHR30600:SF10">
    <property type="entry name" value="BLL6722 PROTEIN"/>
    <property type="match status" value="1"/>
</dbReference>
<dbReference type="GO" id="GO:0030313">
    <property type="term" value="C:cell envelope"/>
    <property type="evidence" value="ECO:0007669"/>
    <property type="project" value="UniProtKB-SubCell"/>
</dbReference>
<keyword evidence="4" id="KW-0732">Signal</keyword>
<keyword evidence="2 7" id="KW-0349">Heme</keyword>
<keyword evidence="5 9" id="KW-0560">Oxidoreductase</keyword>
<dbReference type="Pfam" id="PF03150">
    <property type="entry name" value="CCP_MauG"/>
    <property type="match status" value="1"/>
</dbReference>
<dbReference type="RefSeq" id="WP_145199934.1">
    <property type="nucleotide sequence ID" value="NZ_CP036434.1"/>
</dbReference>
<keyword evidence="6 7" id="KW-0408">Iron</keyword>
<dbReference type="Gene3D" id="1.10.760.10">
    <property type="entry name" value="Cytochrome c-like domain"/>
    <property type="match status" value="2"/>
</dbReference>
<proteinExistence type="predicted"/>
<dbReference type="InterPro" id="IPR004852">
    <property type="entry name" value="Di-haem_cyt_c_peroxidsae"/>
</dbReference>
<dbReference type="SUPFAM" id="SSF46626">
    <property type="entry name" value="Cytochrome c"/>
    <property type="match status" value="2"/>
</dbReference>
<evidence type="ECO:0000256" key="4">
    <source>
        <dbReference type="ARBA" id="ARBA00022729"/>
    </source>
</evidence>
<comment type="subcellular location">
    <subcellularLocation>
        <location evidence="1">Cell envelope</location>
    </subcellularLocation>
</comment>
<gene>
    <name evidence="9" type="primary">ccpA_1</name>
    <name evidence="9" type="ORF">Poly30_35530</name>
</gene>
<keyword evidence="9" id="KW-0575">Peroxidase</keyword>
<sequence>MNLSIQSESPRYATTGILVLASFLGSCSSGGGDDQGPGGEDLEQLVSQLRGVITAQSIQPVPDAPSLSADLVELGRALYFDKEISGNRDVSCATCHLASRAGSDARTLPSGVGGSGLGPDRLAGAMVPRHSPVNLNSFHGQAMFWDGRVEFRPPPGGGPPELMTPAGVAMDATITGVFTPGLETLAAQAILPPTSRAEMRGEIGESELGDIVDGNFTEIWDAIVARLVSFPAYVGMFQDAYPGLLVGDIHIGHVGNALAAFEASELQCTDSPFQAFLEGDDLALTATEIRGALEFFSPASRCTVCHSGPFFSDFNFHNIGLPQLGPGKGNGLGSNDDFGRENVTGLAQDRYKFRTPSLLNVALTGPYGHAGQYSTLSSIVAHYRNVATALDDYNIMDHVTNPDLIATQVANQTEVLANLAPSLANPLQFSVTDVTAFLESLSATDALDLSGIVPPSVPSGHTIDL</sequence>
<dbReference type="GO" id="GO:0046872">
    <property type="term" value="F:metal ion binding"/>
    <property type="evidence" value="ECO:0007669"/>
    <property type="project" value="UniProtKB-KW"/>
</dbReference>
<evidence type="ECO:0000256" key="7">
    <source>
        <dbReference type="PROSITE-ProRule" id="PRU00433"/>
    </source>
</evidence>
<evidence type="ECO:0000256" key="1">
    <source>
        <dbReference type="ARBA" id="ARBA00004196"/>
    </source>
</evidence>
<dbReference type="AlphaFoldDB" id="A0A518EVA1"/>
<evidence type="ECO:0000256" key="3">
    <source>
        <dbReference type="ARBA" id="ARBA00022723"/>
    </source>
</evidence>
<keyword evidence="10" id="KW-1185">Reference proteome</keyword>
<evidence type="ECO:0000313" key="9">
    <source>
        <dbReference type="EMBL" id="QDV08017.1"/>
    </source>
</evidence>
<dbReference type="EC" id="1.11.1.5" evidence="9"/>
<dbReference type="GO" id="GO:0020037">
    <property type="term" value="F:heme binding"/>
    <property type="evidence" value="ECO:0007669"/>
    <property type="project" value="InterPro"/>
</dbReference>
<dbReference type="Proteomes" id="UP000320390">
    <property type="component" value="Chromosome"/>
</dbReference>